<feature type="domain" description="Chorismate-utilising enzyme C-terminal" evidence="1">
    <location>
        <begin position="78"/>
        <end position="322"/>
    </location>
</feature>
<dbReference type="NCBIfam" id="NF005486">
    <property type="entry name" value="PRK07093.1"/>
    <property type="match status" value="1"/>
</dbReference>
<reference evidence="2 3" key="1">
    <citation type="submission" date="2020-08" db="EMBL/GenBank/DDBJ databases">
        <title>Genome public.</title>
        <authorList>
            <person name="Liu C."/>
            <person name="Sun Q."/>
        </authorList>
    </citation>
    <scope>NUCLEOTIDE SEQUENCE [LARGE SCALE GENOMIC DNA]</scope>
    <source>
        <strain evidence="2 3">BX2</strain>
    </source>
</reference>
<dbReference type="InterPro" id="IPR015890">
    <property type="entry name" value="Chorismate_C"/>
</dbReference>
<dbReference type="SUPFAM" id="SSF56322">
    <property type="entry name" value="ADC synthase"/>
    <property type="match status" value="1"/>
</dbReference>
<evidence type="ECO:0000313" key="2">
    <source>
        <dbReference type="EMBL" id="MBC5646050.1"/>
    </source>
</evidence>
<dbReference type="InterPro" id="IPR019999">
    <property type="entry name" value="Anth_synth_I-like"/>
</dbReference>
<name>A0ABR7E8E1_9BACT</name>
<dbReference type="PANTHER" id="PTHR11236">
    <property type="entry name" value="AMINOBENZOATE/ANTHRANILATE SYNTHASE"/>
    <property type="match status" value="1"/>
</dbReference>
<dbReference type="PRINTS" id="PR00095">
    <property type="entry name" value="ANTSNTHASEI"/>
</dbReference>
<evidence type="ECO:0000313" key="3">
    <source>
        <dbReference type="Proteomes" id="UP000644010"/>
    </source>
</evidence>
<dbReference type="Proteomes" id="UP000644010">
    <property type="component" value="Unassembled WGS sequence"/>
</dbReference>
<accession>A0ABR7E8E1</accession>
<dbReference type="GO" id="GO:0046820">
    <property type="term" value="F:4-amino-4-deoxychorismate synthase activity"/>
    <property type="evidence" value="ECO:0007669"/>
    <property type="project" value="UniProtKB-EC"/>
</dbReference>
<dbReference type="InterPro" id="IPR005801">
    <property type="entry name" value="ADC_synthase"/>
</dbReference>
<keyword evidence="2" id="KW-0808">Transferase</keyword>
<dbReference type="Gene3D" id="3.60.120.10">
    <property type="entry name" value="Anthranilate synthase"/>
    <property type="match status" value="1"/>
</dbReference>
<dbReference type="PANTHER" id="PTHR11236:SF50">
    <property type="entry name" value="AMINODEOXYCHORISMATE SYNTHASE COMPONENT 1"/>
    <property type="match status" value="1"/>
</dbReference>
<proteinExistence type="predicted"/>
<keyword evidence="3" id="KW-1185">Reference proteome</keyword>
<sequence>MKFCNKEEAVRYMNRLGLSGRPFIFVVDYKQEQVWVAEPEEVEPGEVLYDLNGVTNVTSKAEAFPEKHVEWETNPVSFETYSRSFRTVTEHIYAGNSYLVNLTCATPVRTNLTLKEIFYLSHAPYKLWVKERFVVFSPEIFVRIENGFIYSYPMKGTIDASLPDARERILADRKEEAEHATIVDLIRNDLSQVASEVTVSRYRYIDELQTNRGRLLQVSSEIRGKLSEDWKASLGDILFRLLPAGSITGAPKKKTMEIIGEAETYERGFYTGVMGYFDGHRLDSAVMIRFIGQEGGDFLFKSGGGITSQSDLESEYNEMKQKVYVPIY</sequence>
<protein>
    <submittedName>
        <fullName evidence="2">Aminodeoxychorismate synthase component I</fullName>
        <ecNumber evidence="2">2.6.1.85</ecNumber>
    </submittedName>
</protein>
<keyword evidence="2" id="KW-0032">Aminotransferase</keyword>
<evidence type="ECO:0000259" key="1">
    <source>
        <dbReference type="Pfam" id="PF00425"/>
    </source>
</evidence>
<comment type="caution">
    <text evidence="2">The sequence shown here is derived from an EMBL/GenBank/DDBJ whole genome shotgun (WGS) entry which is preliminary data.</text>
</comment>
<organism evidence="2 3">
    <name type="scientific">Parabacteroides segnis</name>
    <dbReference type="NCBI Taxonomy" id="2763058"/>
    <lineage>
        <taxon>Bacteria</taxon>
        <taxon>Pseudomonadati</taxon>
        <taxon>Bacteroidota</taxon>
        <taxon>Bacteroidia</taxon>
        <taxon>Bacteroidales</taxon>
        <taxon>Tannerellaceae</taxon>
        <taxon>Parabacteroides</taxon>
    </lineage>
</organism>
<gene>
    <name evidence="2" type="ORF">H8S77_24545</name>
</gene>
<dbReference type="RefSeq" id="WP_128133010.1">
    <property type="nucleotide sequence ID" value="NZ_JACOOI010000043.1"/>
</dbReference>
<dbReference type="EMBL" id="JACOOI010000043">
    <property type="protein sequence ID" value="MBC5646050.1"/>
    <property type="molecule type" value="Genomic_DNA"/>
</dbReference>
<dbReference type="EC" id="2.6.1.85" evidence="2"/>
<dbReference type="Pfam" id="PF00425">
    <property type="entry name" value="Chorismate_bind"/>
    <property type="match status" value="1"/>
</dbReference>